<evidence type="ECO:0000256" key="9">
    <source>
        <dbReference type="ARBA" id="ARBA00022840"/>
    </source>
</evidence>
<dbReference type="SMART" id="SM00091">
    <property type="entry name" value="PAS"/>
    <property type="match status" value="1"/>
</dbReference>
<dbReference type="CDD" id="cd00082">
    <property type="entry name" value="HisKA"/>
    <property type="match status" value="1"/>
</dbReference>
<dbReference type="GO" id="GO:0007234">
    <property type="term" value="P:osmosensory signaling via phosphorelay pathway"/>
    <property type="evidence" value="ECO:0007669"/>
    <property type="project" value="TreeGrafter"/>
</dbReference>
<keyword evidence="6" id="KW-0812">Transmembrane</keyword>
<dbReference type="GO" id="GO:0005524">
    <property type="term" value="F:ATP binding"/>
    <property type="evidence" value="ECO:0007669"/>
    <property type="project" value="UniProtKB-KW"/>
</dbReference>
<keyword evidence="10" id="KW-1133">Transmembrane helix</keyword>
<evidence type="ECO:0000256" key="10">
    <source>
        <dbReference type="ARBA" id="ARBA00022989"/>
    </source>
</evidence>
<comment type="subcellular location">
    <subcellularLocation>
        <location evidence="2">Membrane</location>
        <topology evidence="2">Multi-pass membrane protein</topology>
    </subcellularLocation>
</comment>
<organism evidence="15">
    <name type="scientific">Curvibacter symbiont subsp. Hydra magnipapillata</name>
    <dbReference type="NCBI Taxonomy" id="667019"/>
    <lineage>
        <taxon>Bacteria</taxon>
        <taxon>Pseudomonadati</taxon>
        <taxon>Pseudomonadota</taxon>
        <taxon>Betaproteobacteria</taxon>
        <taxon>Burkholderiales</taxon>
        <taxon>Comamonadaceae</taxon>
        <taxon>Curvibacter</taxon>
    </lineage>
</organism>
<dbReference type="InterPro" id="IPR013656">
    <property type="entry name" value="PAS_4"/>
</dbReference>
<keyword evidence="12" id="KW-0472">Membrane</keyword>
<evidence type="ECO:0000256" key="5">
    <source>
        <dbReference type="ARBA" id="ARBA00022679"/>
    </source>
</evidence>
<dbReference type="Gene3D" id="3.30.450.20">
    <property type="entry name" value="PAS domain"/>
    <property type="match status" value="1"/>
</dbReference>
<dbReference type="SUPFAM" id="SSF55874">
    <property type="entry name" value="ATPase domain of HSP90 chaperone/DNA topoisomerase II/histidine kinase"/>
    <property type="match status" value="1"/>
</dbReference>
<dbReference type="AlphaFoldDB" id="C9YAK0"/>
<comment type="catalytic activity">
    <reaction evidence="1">
        <text>ATP + protein L-histidine = ADP + protein N-phospho-L-histidine.</text>
        <dbReference type="EC" id="2.7.13.3"/>
    </reaction>
</comment>
<evidence type="ECO:0000256" key="8">
    <source>
        <dbReference type="ARBA" id="ARBA00022777"/>
    </source>
</evidence>
<dbReference type="Pfam" id="PF08448">
    <property type="entry name" value="PAS_4"/>
    <property type="match status" value="1"/>
</dbReference>
<evidence type="ECO:0000256" key="3">
    <source>
        <dbReference type="ARBA" id="ARBA00012438"/>
    </source>
</evidence>
<dbReference type="Gene3D" id="3.30.565.10">
    <property type="entry name" value="Histidine kinase-like ATPase, C-terminal domain"/>
    <property type="match status" value="1"/>
</dbReference>
<dbReference type="GO" id="GO:0000156">
    <property type="term" value="F:phosphorelay response regulator activity"/>
    <property type="evidence" value="ECO:0007669"/>
    <property type="project" value="TreeGrafter"/>
</dbReference>
<dbReference type="InterPro" id="IPR004358">
    <property type="entry name" value="Sig_transdc_His_kin-like_C"/>
</dbReference>
<keyword evidence="4" id="KW-0597">Phosphoprotein</keyword>
<dbReference type="InterPro" id="IPR005467">
    <property type="entry name" value="His_kinase_dom"/>
</dbReference>
<dbReference type="InterPro" id="IPR003661">
    <property type="entry name" value="HisK_dim/P_dom"/>
</dbReference>
<dbReference type="EC" id="2.7.13.3" evidence="3"/>
<dbReference type="SUPFAM" id="SSF47384">
    <property type="entry name" value="Homodimeric domain of signal transducing histidine kinase"/>
    <property type="match status" value="1"/>
</dbReference>
<dbReference type="PROSITE" id="PS50112">
    <property type="entry name" value="PAS"/>
    <property type="match status" value="1"/>
</dbReference>
<evidence type="ECO:0000256" key="12">
    <source>
        <dbReference type="ARBA" id="ARBA00023136"/>
    </source>
</evidence>
<sequence>MPNKKDRMPIESDSNPTSDCDAMELFRFAMELPNSGMFDWNLETEELLFLGPISDELGLSRHSYRPLIGGLVPHVVEPHVNWLVEILARVPSFNGLAFFERCIKCRAGNGQFAWLRVRGNIAFTDDKIRRRPIHIRGMMDDVTALYEKVDQYHAIFESIGEGVVSFDNEWRYVYVNKNAEKLLGRSSAHLIGRVFWEVFPEVLGSPLEKIFKDAMAGEHTYYEHLYEPWKRWFGNYCSKSPLGGVTVVFQDITDKKLGEQARLAAEHKALVEQTSVAAQTVAALAHELNQPLMVLEANTSSLTHLLKDADLKREVRHIILENERQTKRASDIFKDLLGKISSWRHSQRVETDYDIHALIEACTRGTMTRFPDARIHLELKATRHQAFGDQVKIEKALMNVLANAAESLEPQSVKFPEIYVFTSNTQSKLNIHVSDTGTGVKEEVQAALFTEFASTKTNGLGLGLSIARSLFEDQGGKIWFHGNLNPGAEFRMQVPLSND</sequence>
<evidence type="ECO:0000313" key="15">
    <source>
        <dbReference type="EMBL" id="CBA29312.1"/>
    </source>
</evidence>
<dbReference type="PROSITE" id="PS50109">
    <property type="entry name" value="HIS_KIN"/>
    <property type="match status" value="1"/>
</dbReference>
<keyword evidence="5 15" id="KW-0808">Transferase</keyword>
<dbReference type="GO" id="GO:0030295">
    <property type="term" value="F:protein kinase activator activity"/>
    <property type="evidence" value="ECO:0007669"/>
    <property type="project" value="TreeGrafter"/>
</dbReference>
<feature type="domain" description="PAS" evidence="14">
    <location>
        <begin position="148"/>
        <end position="218"/>
    </location>
</feature>
<dbReference type="InterPro" id="IPR035965">
    <property type="entry name" value="PAS-like_dom_sf"/>
</dbReference>
<proteinExistence type="predicted"/>
<keyword evidence="11" id="KW-0902">Two-component regulatory system</keyword>
<evidence type="ECO:0000256" key="4">
    <source>
        <dbReference type="ARBA" id="ARBA00022553"/>
    </source>
</evidence>
<dbReference type="InterPro" id="IPR036097">
    <property type="entry name" value="HisK_dim/P_sf"/>
</dbReference>
<dbReference type="Pfam" id="PF02518">
    <property type="entry name" value="HATPase_c"/>
    <property type="match status" value="1"/>
</dbReference>
<evidence type="ECO:0000256" key="6">
    <source>
        <dbReference type="ARBA" id="ARBA00022692"/>
    </source>
</evidence>
<protein>
    <recommendedName>
        <fullName evidence="3">histidine kinase</fullName>
        <ecNumber evidence="3">2.7.13.3</ecNumber>
    </recommendedName>
</protein>
<dbReference type="SUPFAM" id="SSF55785">
    <property type="entry name" value="PYP-like sensor domain (PAS domain)"/>
    <property type="match status" value="1"/>
</dbReference>
<dbReference type="GO" id="GO:0016020">
    <property type="term" value="C:membrane"/>
    <property type="evidence" value="ECO:0007669"/>
    <property type="project" value="UniProtKB-SubCell"/>
</dbReference>
<dbReference type="GO" id="GO:0000155">
    <property type="term" value="F:phosphorelay sensor kinase activity"/>
    <property type="evidence" value="ECO:0007669"/>
    <property type="project" value="InterPro"/>
</dbReference>
<dbReference type="SMART" id="SM00387">
    <property type="entry name" value="HATPase_c"/>
    <property type="match status" value="1"/>
</dbReference>
<dbReference type="InterPro" id="IPR050351">
    <property type="entry name" value="BphY/WalK/GraS-like"/>
</dbReference>
<keyword evidence="7" id="KW-0547">Nucleotide-binding</keyword>
<gene>
    <name evidence="15" type="ORF">Csp_A11510</name>
</gene>
<evidence type="ECO:0000259" key="14">
    <source>
        <dbReference type="PROSITE" id="PS50112"/>
    </source>
</evidence>
<dbReference type="EMBL" id="FN543104">
    <property type="protein sequence ID" value="CBA29312.1"/>
    <property type="molecule type" value="Genomic_DNA"/>
</dbReference>
<dbReference type="CDD" id="cd00130">
    <property type="entry name" value="PAS"/>
    <property type="match status" value="1"/>
</dbReference>
<dbReference type="NCBIfam" id="TIGR00229">
    <property type="entry name" value="sensory_box"/>
    <property type="match status" value="1"/>
</dbReference>
<evidence type="ECO:0000256" key="2">
    <source>
        <dbReference type="ARBA" id="ARBA00004141"/>
    </source>
</evidence>
<evidence type="ECO:0000259" key="13">
    <source>
        <dbReference type="PROSITE" id="PS50109"/>
    </source>
</evidence>
<feature type="domain" description="Histidine kinase" evidence="13">
    <location>
        <begin position="283"/>
        <end position="498"/>
    </location>
</feature>
<dbReference type="InterPro" id="IPR036890">
    <property type="entry name" value="HATPase_C_sf"/>
</dbReference>
<dbReference type="PANTHER" id="PTHR42878">
    <property type="entry name" value="TWO-COMPONENT HISTIDINE KINASE"/>
    <property type="match status" value="1"/>
</dbReference>
<dbReference type="Gene3D" id="1.10.287.130">
    <property type="match status" value="1"/>
</dbReference>
<evidence type="ECO:0000256" key="7">
    <source>
        <dbReference type="ARBA" id="ARBA00022741"/>
    </source>
</evidence>
<reference evidence="15" key="1">
    <citation type="journal article" date="2010" name="Nature">
        <title>The dynamic genome of Hydra.</title>
        <authorList>
            <person name="Chapman J.A."/>
            <person name="Kirkness E.F."/>
            <person name="Simakov O."/>
            <person name="Hampson S.E."/>
            <person name="Mitros T."/>
            <person name="Weinmaier T."/>
            <person name="Rattei T."/>
            <person name="Balasubramanian P.G."/>
            <person name="Borman J."/>
            <person name="Busam D."/>
            <person name="Disbennett K."/>
            <person name="Pfannkoch C."/>
            <person name="Sumin N."/>
            <person name="Sutton G."/>
            <person name="Viswanathan L."/>
            <person name="Walenz B."/>
            <person name="Goodstein D.M."/>
            <person name="Hellsten U."/>
            <person name="Kawashima T."/>
            <person name="Prochnik S.E."/>
            <person name="Putnam N.H."/>
            <person name="Shu S."/>
            <person name="Blumberg B."/>
            <person name="Dana C.E."/>
            <person name="Gee L."/>
            <person name="Kibler D.F."/>
            <person name="Law L."/>
            <person name="Lindgens D."/>
            <person name="Martinez D.E."/>
            <person name="Peng J."/>
            <person name="Wigge P.A."/>
            <person name="Bertulat B."/>
            <person name="Guder C."/>
            <person name="Nakamura Y."/>
            <person name="Ozbek S."/>
            <person name="Watanabe H."/>
            <person name="Khalturin K."/>
            <person name="Hemmrich G."/>
            <person name="Franke A."/>
            <person name="Augustin R."/>
            <person name="Fraune S."/>
            <person name="Hayakawa E."/>
            <person name="Hayakawa S."/>
            <person name="Hirose M."/>
            <person name="Hwang J."/>
            <person name="Ikeo K."/>
            <person name="Nishimiya-Fujisawa C."/>
            <person name="Ogura A."/>
            <person name="Takahashi T."/>
            <person name="Steinmetz P.R."/>
            <person name="Zhang X."/>
            <person name="Aufschnaiter R."/>
            <person name="Eder M.K."/>
            <person name="Gorny A.K."/>
            <person name="Salvenmoser W."/>
            <person name="Heimberg A.M."/>
            <person name="Wheeler B.M."/>
            <person name="Peterson K.J."/>
            <person name="Boettger A."/>
            <person name="Tischler P."/>
            <person name="Wolf A."/>
            <person name="Gojobori T."/>
            <person name="Remington K.A."/>
            <person name="Strausberg R.L."/>
            <person name="Venter J."/>
            <person name="Technau U."/>
            <person name="Hobmayer B."/>
            <person name="Bosch T.C."/>
            <person name="Holstein T.W."/>
            <person name="Fujisawa T."/>
            <person name="Bode H.R."/>
            <person name="David C.N."/>
            <person name="Rokhsar D.S."/>
            <person name="Steele R.E."/>
        </authorList>
    </citation>
    <scope>NUCLEOTIDE SEQUENCE</scope>
</reference>
<dbReference type="InterPro" id="IPR003594">
    <property type="entry name" value="HATPase_dom"/>
</dbReference>
<evidence type="ECO:0000256" key="11">
    <source>
        <dbReference type="ARBA" id="ARBA00023012"/>
    </source>
</evidence>
<dbReference type="PANTHER" id="PTHR42878:SF7">
    <property type="entry name" value="SENSOR HISTIDINE KINASE GLRK"/>
    <property type="match status" value="1"/>
</dbReference>
<name>C9YAK0_CURXX</name>
<accession>C9YAK0</accession>
<keyword evidence="9" id="KW-0067">ATP-binding</keyword>
<evidence type="ECO:0000256" key="1">
    <source>
        <dbReference type="ARBA" id="ARBA00000085"/>
    </source>
</evidence>
<keyword evidence="8" id="KW-0418">Kinase</keyword>
<dbReference type="InterPro" id="IPR000014">
    <property type="entry name" value="PAS"/>
</dbReference>
<dbReference type="PRINTS" id="PR00344">
    <property type="entry name" value="BCTRLSENSOR"/>
</dbReference>